<dbReference type="Proteomes" id="UP000783686">
    <property type="component" value="Unassembled WGS sequence"/>
</dbReference>
<reference evidence="1" key="1">
    <citation type="submission" date="2020-09" db="EMBL/GenBank/DDBJ databases">
        <authorList>
            <person name="Kikuchi T."/>
        </authorList>
    </citation>
    <scope>NUCLEOTIDE SEQUENCE</scope>
    <source>
        <strain evidence="1">SH1</strain>
    </source>
</reference>
<dbReference type="Proteomes" id="UP000614601">
    <property type="component" value="Unassembled WGS sequence"/>
</dbReference>
<organism evidence="1 2">
    <name type="scientific">Bursaphelenchus okinawaensis</name>
    <dbReference type="NCBI Taxonomy" id="465554"/>
    <lineage>
        <taxon>Eukaryota</taxon>
        <taxon>Metazoa</taxon>
        <taxon>Ecdysozoa</taxon>
        <taxon>Nematoda</taxon>
        <taxon>Chromadorea</taxon>
        <taxon>Rhabditida</taxon>
        <taxon>Tylenchina</taxon>
        <taxon>Tylenchomorpha</taxon>
        <taxon>Aphelenchoidea</taxon>
        <taxon>Aphelenchoididae</taxon>
        <taxon>Bursaphelenchus</taxon>
    </lineage>
</organism>
<sequence length="89" mass="10503">MPPTDLCTEAESSTVYSFGSPLSMSSQHKPLGIQSQDDYLRLKMVYKVKKQEYEKYVCHLWLQRAQAENEKNMRAMQQYFQNKQSPYSQ</sequence>
<proteinExistence type="predicted"/>
<protein>
    <submittedName>
        <fullName evidence="1">Uncharacterized protein</fullName>
    </submittedName>
</protein>
<dbReference type="OrthoDB" id="10514496at2759"/>
<gene>
    <name evidence="1" type="ORF">BOKJ2_LOCUS6395</name>
</gene>
<evidence type="ECO:0000313" key="2">
    <source>
        <dbReference type="Proteomes" id="UP000614601"/>
    </source>
</evidence>
<accession>A0A811KKN5</accession>
<keyword evidence="2" id="KW-1185">Reference proteome</keyword>
<evidence type="ECO:0000313" key="1">
    <source>
        <dbReference type="EMBL" id="CAD5216042.1"/>
    </source>
</evidence>
<dbReference type="EMBL" id="CAJFDH010000003">
    <property type="protein sequence ID" value="CAD5216042.1"/>
    <property type="molecule type" value="Genomic_DNA"/>
</dbReference>
<comment type="caution">
    <text evidence="1">The sequence shown here is derived from an EMBL/GenBank/DDBJ whole genome shotgun (WGS) entry which is preliminary data.</text>
</comment>
<dbReference type="EMBL" id="CAJFCW020000003">
    <property type="protein sequence ID" value="CAG9105210.1"/>
    <property type="molecule type" value="Genomic_DNA"/>
</dbReference>
<dbReference type="AlphaFoldDB" id="A0A811KKN5"/>
<name>A0A811KKN5_9BILA</name>